<proteinExistence type="predicted"/>
<name>C5Y5F9_SORBI</name>
<dbReference type="eggNOG" id="ENOG502R51T">
    <property type="taxonomic scope" value="Eukaryota"/>
</dbReference>
<dbReference type="HOGENOM" id="CLU_699096_0_0_1"/>
<dbReference type="InterPro" id="IPR013181">
    <property type="entry name" value="DUF1719"/>
</dbReference>
<reference evidence="1 2" key="1">
    <citation type="journal article" date="2009" name="Nature">
        <title>The Sorghum bicolor genome and the diversification of grasses.</title>
        <authorList>
            <person name="Paterson A.H."/>
            <person name="Bowers J.E."/>
            <person name="Bruggmann R."/>
            <person name="Dubchak I."/>
            <person name="Grimwood J."/>
            <person name="Gundlach H."/>
            <person name="Haberer G."/>
            <person name="Hellsten U."/>
            <person name="Mitros T."/>
            <person name="Poliakov A."/>
            <person name="Schmutz J."/>
            <person name="Spannagl M."/>
            <person name="Tang H."/>
            <person name="Wang X."/>
            <person name="Wicker T."/>
            <person name="Bharti A.K."/>
            <person name="Chapman J."/>
            <person name="Feltus F.A."/>
            <person name="Gowik U."/>
            <person name="Grigoriev I.V."/>
            <person name="Lyons E."/>
            <person name="Maher C.A."/>
            <person name="Martis M."/>
            <person name="Narechania A."/>
            <person name="Otillar R.P."/>
            <person name="Penning B.W."/>
            <person name="Salamov A.A."/>
            <person name="Wang Y."/>
            <person name="Zhang L."/>
            <person name="Carpita N.C."/>
            <person name="Freeling M."/>
            <person name="Gingle A.R."/>
            <person name="Hash C.T."/>
            <person name="Keller B."/>
            <person name="Klein P."/>
            <person name="Kresovich S."/>
            <person name="McCann M.C."/>
            <person name="Ming R."/>
            <person name="Peterson D.G."/>
            <person name="Mehboob-ur-Rahman"/>
            <person name="Ware D."/>
            <person name="Westhoff P."/>
            <person name="Mayer K.F."/>
            <person name="Messing J."/>
            <person name="Rokhsar D.S."/>
        </authorList>
    </citation>
    <scope>NUCLEOTIDE SEQUENCE [LARGE SCALE GENOMIC DNA]</scope>
    <source>
        <strain evidence="2">cv. BTx623</strain>
    </source>
</reference>
<dbReference type="Pfam" id="PF08224">
    <property type="entry name" value="DUF1719"/>
    <property type="match status" value="1"/>
</dbReference>
<dbReference type="InParanoid" id="C5Y5F9"/>
<evidence type="ECO:0000313" key="2">
    <source>
        <dbReference type="Proteomes" id="UP000000768"/>
    </source>
</evidence>
<accession>C5Y5F9</accession>
<dbReference type="OMA" id="RIAVGCL"/>
<protein>
    <submittedName>
        <fullName evidence="1">Uncharacterized protein</fullName>
    </submittedName>
</protein>
<reference evidence="2" key="2">
    <citation type="journal article" date="2018" name="Plant J.">
        <title>The Sorghum bicolor reference genome: improved assembly, gene annotations, a transcriptome atlas, and signatures of genome organization.</title>
        <authorList>
            <person name="McCormick R.F."/>
            <person name="Truong S.K."/>
            <person name="Sreedasyam A."/>
            <person name="Jenkins J."/>
            <person name="Shu S."/>
            <person name="Sims D."/>
            <person name="Kennedy M."/>
            <person name="Amirebrahimi M."/>
            <person name="Weers B.D."/>
            <person name="McKinley B."/>
            <person name="Mattison A."/>
            <person name="Morishige D.T."/>
            <person name="Grimwood J."/>
            <person name="Schmutz J."/>
            <person name="Mullet J.E."/>
        </authorList>
    </citation>
    <scope>NUCLEOTIDE SEQUENCE [LARGE SCALE GENOMIC DNA]</scope>
    <source>
        <strain evidence="2">cv. BTx623</strain>
    </source>
</reference>
<dbReference type="AlphaFoldDB" id="C5Y5F9"/>
<dbReference type="EMBL" id="CM000764">
    <property type="protein sequence ID" value="EES10035.1"/>
    <property type="molecule type" value="Genomic_DNA"/>
</dbReference>
<organism evidence="1 2">
    <name type="scientific">Sorghum bicolor</name>
    <name type="common">Sorghum</name>
    <name type="synonym">Sorghum vulgare</name>
    <dbReference type="NCBI Taxonomy" id="4558"/>
    <lineage>
        <taxon>Eukaryota</taxon>
        <taxon>Viridiplantae</taxon>
        <taxon>Streptophyta</taxon>
        <taxon>Embryophyta</taxon>
        <taxon>Tracheophyta</taxon>
        <taxon>Spermatophyta</taxon>
        <taxon>Magnoliopsida</taxon>
        <taxon>Liliopsida</taxon>
        <taxon>Poales</taxon>
        <taxon>Poaceae</taxon>
        <taxon>PACMAD clade</taxon>
        <taxon>Panicoideae</taxon>
        <taxon>Andropogonodae</taxon>
        <taxon>Andropogoneae</taxon>
        <taxon>Sorghinae</taxon>
        <taxon>Sorghum</taxon>
    </lineage>
</organism>
<sequence length="395" mass="44337">MFSDPLVRHLIAGKGTKYCFVNNGQHLSFLLKPCSPLQEHGMEVDLVLILEDTNIAENNFALVLTLRLSESTDIVRIAVGCLHLFIPYLGSTVETVKAKLTQVPTQDLCWVPDAYHIFSHCGEHQNNLHTIWSRWVRPNPFCCQQQEYHYSQSHNFKSSSSESLPCDIYMEPIIQVYLLGHITLSVGNNMQRAVPDGESKTSPMSEFPYLKLGVHFYPHAPYEDLSPAVEGSATEMINEVAVKHGLYAKICFEQLGEFMMPKAVDCLRGSGAATSYQMLWKSKHGGANLQVEKISRGPTTGRGIGGKRPKQRQGKKVQGWASANLCSWVAHAPAHVQGAVMDWVQIEKRFPLSLLFKYNACVDDCPIMSLSSQYYKSLARKIKSCSMFKAKRICY</sequence>
<evidence type="ECO:0000313" key="1">
    <source>
        <dbReference type="EMBL" id="EES10035.1"/>
    </source>
</evidence>
<dbReference type="Proteomes" id="UP000000768">
    <property type="component" value="Chromosome 5"/>
</dbReference>
<gene>
    <name evidence="1" type="ORF">SORBI_3005G171600</name>
</gene>
<dbReference type="Gramene" id="EES10035">
    <property type="protein sequence ID" value="EES10035"/>
    <property type="gene ID" value="SORBI_3005G171600"/>
</dbReference>
<keyword evidence="2" id="KW-1185">Reference proteome</keyword>
<dbReference type="SMART" id="SM01157">
    <property type="entry name" value="DUF1719"/>
    <property type="match status" value="1"/>
</dbReference>